<organism evidence="1 2">
    <name type="scientific">Hebeloma cylindrosporum</name>
    <dbReference type="NCBI Taxonomy" id="76867"/>
    <lineage>
        <taxon>Eukaryota</taxon>
        <taxon>Fungi</taxon>
        <taxon>Dikarya</taxon>
        <taxon>Basidiomycota</taxon>
        <taxon>Agaricomycotina</taxon>
        <taxon>Agaricomycetes</taxon>
        <taxon>Agaricomycetidae</taxon>
        <taxon>Agaricales</taxon>
        <taxon>Agaricineae</taxon>
        <taxon>Hymenogastraceae</taxon>
        <taxon>Hebeloma</taxon>
    </lineage>
</organism>
<reference evidence="2" key="2">
    <citation type="submission" date="2015-01" db="EMBL/GenBank/DDBJ databases">
        <title>Evolutionary Origins and Diversification of the Mycorrhizal Mutualists.</title>
        <authorList>
            <consortium name="DOE Joint Genome Institute"/>
            <consortium name="Mycorrhizal Genomics Consortium"/>
            <person name="Kohler A."/>
            <person name="Kuo A."/>
            <person name="Nagy L.G."/>
            <person name="Floudas D."/>
            <person name="Copeland A."/>
            <person name="Barry K.W."/>
            <person name="Cichocki N."/>
            <person name="Veneault-Fourrey C."/>
            <person name="LaButti K."/>
            <person name="Lindquist E.A."/>
            <person name="Lipzen A."/>
            <person name="Lundell T."/>
            <person name="Morin E."/>
            <person name="Murat C."/>
            <person name="Riley R."/>
            <person name="Ohm R."/>
            <person name="Sun H."/>
            <person name="Tunlid A."/>
            <person name="Henrissat B."/>
            <person name="Grigoriev I.V."/>
            <person name="Hibbett D.S."/>
            <person name="Martin F."/>
        </authorList>
    </citation>
    <scope>NUCLEOTIDE SEQUENCE [LARGE SCALE GENOMIC DNA]</scope>
    <source>
        <strain evidence="2">h7</strain>
    </source>
</reference>
<keyword evidence="2" id="KW-1185">Reference proteome</keyword>
<accession>A0A0C3CLB4</accession>
<gene>
    <name evidence="1" type="ORF">M413DRAFT_438677</name>
</gene>
<dbReference type="AlphaFoldDB" id="A0A0C3CLB4"/>
<evidence type="ECO:0000313" key="2">
    <source>
        <dbReference type="Proteomes" id="UP000053424"/>
    </source>
</evidence>
<feature type="non-terminal residue" evidence="1">
    <location>
        <position position="90"/>
    </location>
</feature>
<protein>
    <submittedName>
        <fullName evidence="1">Uncharacterized protein</fullName>
    </submittedName>
</protein>
<name>A0A0C3CLB4_HEBCY</name>
<dbReference type="HOGENOM" id="CLU_2446631_0_0_1"/>
<evidence type="ECO:0000313" key="1">
    <source>
        <dbReference type="EMBL" id="KIM49490.1"/>
    </source>
</evidence>
<sequence length="90" mass="10102">MTDGCEGPCDNHTIRGMLEWRDKGLRMEGSLGPGIRGDTGVGGSKKRLRNRLDSRRWRISVLDKNNGMDEIEDNESLKKGSALLSHQRHV</sequence>
<proteinExistence type="predicted"/>
<dbReference type="EMBL" id="KN831768">
    <property type="protein sequence ID" value="KIM49490.1"/>
    <property type="molecule type" value="Genomic_DNA"/>
</dbReference>
<dbReference type="Proteomes" id="UP000053424">
    <property type="component" value="Unassembled WGS sequence"/>
</dbReference>
<reference evidence="1 2" key="1">
    <citation type="submission" date="2014-04" db="EMBL/GenBank/DDBJ databases">
        <authorList>
            <consortium name="DOE Joint Genome Institute"/>
            <person name="Kuo A."/>
            <person name="Gay G."/>
            <person name="Dore J."/>
            <person name="Kohler A."/>
            <person name="Nagy L.G."/>
            <person name="Floudas D."/>
            <person name="Copeland A."/>
            <person name="Barry K.W."/>
            <person name="Cichocki N."/>
            <person name="Veneault-Fourrey C."/>
            <person name="LaButti K."/>
            <person name="Lindquist E.A."/>
            <person name="Lipzen A."/>
            <person name="Lundell T."/>
            <person name="Morin E."/>
            <person name="Murat C."/>
            <person name="Sun H."/>
            <person name="Tunlid A."/>
            <person name="Henrissat B."/>
            <person name="Grigoriev I.V."/>
            <person name="Hibbett D.S."/>
            <person name="Martin F."/>
            <person name="Nordberg H.P."/>
            <person name="Cantor M.N."/>
            <person name="Hua S.X."/>
        </authorList>
    </citation>
    <scope>NUCLEOTIDE SEQUENCE [LARGE SCALE GENOMIC DNA]</scope>
    <source>
        <strain evidence="2">h7</strain>
    </source>
</reference>